<reference evidence="2 3" key="1">
    <citation type="submission" date="2020-03" db="EMBL/GenBank/DDBJ databases">
        <authorList>
            <person name="Zhang Z."/>
            <person name="Guo Z."/>
            <person name="Hou Q."/>
            <person name="Shen X."/>
        </authorList>
    </citation>
    <scope>NUCLEOTIDE SEQUENCE [LARGE SCALE GENOMIC DNA]</scope>
    <source>
        <strain evidence="2 3">HBUAS51329</strain>
    </source>
</reference>
<evidence type="ECO:0000256" key="1">
    <source>
        <dbReference type="SAM" id="Phobius"/>
    </source>
</evidence>
<organism evidence="2 3">
    <name type="scientific">Levilactobacillus tujiorum</name>
    <dbReference type="NCBI Taxonomy" id="2912243"/>
    <lineage>
        <taxon>Bacteria</taxon>
        <taxon>Bacillati</taxon>
        <taxon>Bacillota</taxon>
        <taxon>Bacilli</taxon>
        <taxon>Lactobacillales</taxon>
        <taxon>Lactobacillaceae</taxon>
        <taxon>Levilactobacillus</taxon>
    </lineage>
</organism>
<accession>A0ABX1L890</accession>
<sequence>MAVVPTAIIGAEWYINLSMKETLLEFAVAILLITWVWIASLVSSVVILRLISICLYQKSVQQLLKTPNVNQMLESKDSQDLYKILQTLHFSYSRKLRKATKKESMDQKHKRLIEAIIHHKSLLEMDENKL</sequence>
<keyword evidence="1" id="KW-1133">Transmembrane helix</keyword>
<evidence type="ECO:0000313" key="3">
    <source>
        <dbReference type="Proteomes" id="UP000707477"/>
    </source>
</evidence>
<feature type="transmembrane region" description="Helical" evidence="1">
    <location>
        <begin position="26"/>
        <end position="51"/>
    </location>
</feature>
<name>A0ABX1L890_9LACO</name>
<evidence type="ECO:0000313" key="2">
    <source>
        <dbReference type="EMBL" id="NLR30484.1"/>
    </source>
</evidence>
<proteinExistence type="predicted"/>
<dbReference type="EMBL" id="JAAVSD010000032">
    <property type="protein sequence ID" value="NLR30484.1"/>
    <property type="molecule type" value="Genomic_DNA"/>
</dbReference>
<dbReference type="RefSeq" id="WP_168850177.1">
    <property type="nucleotide sequence ID" value="NZ_JAAVSD010000032.1"/>
</dbReference>
<keyword evidence="3" id="KW-1185">Reference proteome</keyword>
<gene>
    <name evidence="2" type="ORF">HEQ44_09810</name>
</gene>
<comment type="caution">
    <text evidence="2">The sequence shown here is derived from an EMBL/GenBank/DDBJ whole genome shotgun (WGS) entry which is preliminary data.</text>
</comment>
<dbReference type="Proteomes" id="UP000707477">
    <property type="component" value="Unassembled WGS sequence"/>
</dbReference>
<protein>
    <submittedName>
        <fullName evidence="2">Uncharacterized protein</fullName>
    </submittedName>
</protein>
<keyword evidence="1" id="KW-0472">Membrane</keyword>
<keyword evidence="1" id="KW-0812">Transmembrane</keyword>